<dbReference type="EMBL" id="CAJNOK010027132">
    <property type="protein sequence ID" value="CAF1414785.1"/>
    <property type="molecule type" value="Genomic_DNA"/>
</dbReference>
<dbReference type="EMBL" id="CAJOBA010048882">
    <property type="protein sequence ID" value="CAF4217575.1"/>
    <property type="molecule type" value="Genomic_DNA"/>
</dbReference>
<reference evidence="2" key="1">
    <citation type="submission" date="2021-02" db="EMBL/GenBank/DDBJ databases">
        <authorList>
            <person name="Nowell W R."/>
        </authorList>
    </citation>
    <scope>NUCLEOTIDE SEQUENCE</scope>
</reference>
<evidence type="ECO:0000313" key="1">
    <source>
        <dbReference type="EMBL" id="CAF1414785.1"/>
    </source>
</evidence>
<dbReference type="Proteomes" id="UP000677228">
    <property type="component" value="Unassembled WGS sequence"/>
</dbReference>
<evidence type="ECO:0000313" key="3">
    <source>
        <dbReference type="Proteomes" id="UP000682733"/>
    </source>
</evidence>
<accession>A0A8S2SDW6</accession>
<proteinExistence type="predicted"/>
<comment type="caution">
    <text evidence="2">The sequence shown here is derived from an EMBL/GenBank/DDBJ whole genome shotgun (WGS) entry which is preliminary data.</text>
</comment>
<gene>
    <name evidence="1" type="ORF">OVA965_LOCUS33492</name>
    <name evidence="2" type="ORF">TMI583_LOCUS34383</name>
</gene>
<sequence>TAALSELLRRTL</sequence>
<name>A0A8S2SDW6_9BILA</name>
<protein>
    <submittedName>
        <fullName evidence="2">Uncharacterized protein</fullName>
    </submittedName>
</protein>
<dbReference type="Proteomes" id="UP000682733">
    <property type="component" value="Unassembled WGS sequence"/>
</dbReference>
<feature type="non-terminal residue" evidence="2">
    <location>
        <position position="1"/>
    </location>
</feature>
<organism evidence="2 3">
    <name type="scientific">Didymodactylos carnosus</name>
    <dbReference type="NCBI Taxonomy" id="1234261"/>
    <lineage>
        <taxon>Eukaryota</taxon>
        <taxon>Metazoa</taxon>
        <taxon>Spiralia</taxon>
        <taxon>Gnathifera</taxon>
        <taxon>Rotifera</taxon>
        <taxon>Eurotatoria</taxon>
        <taxon>Bdelloidea</taxon>
        <taxon>Philodinida</taxon>
        <taxon>Philodinidae</taxon>
        <taxon>Didymodactylos</taxon>
    </lineage>
</organism>
<evidence type="ECO:0000313" key="2">
    <source>
        <dbReference type="EMBL" id="CAF4217575.1"/>
    </source>
</evidence>